<proteinExistence type="predicted"/>
<protein>
    <submittedName>
        <fullName evidence="2">Uncharacterized protein</fullName>
    </submittedName>
</protein>
<keyword evidence="1" id="KW-0812">Transmembrane</keyword>
<keyword evidence="1" id="KW-1133">Transmembrane helix</keyword>
<organism evidence="2 3">
    <name type="scientific">Umbelopsis vinacea</name>
    <dbReference type="NCBI Taxonomy" id="44442"/>
    <lineage>
        <taxon>Eukaryota</taxon>
        <taxon>Fungi</taxon>
        <taxon>Fungi incertae sedis</taxon>
        <taxon>Mucoromycota</taxon>
        <taxon>Mucoromycotina</taxon>
        <taxon>Umbelopsidomycetes</taxon>
        <taxon>Umbelopsidales</taxon>
        <taxon>Umbelopsidaceae</taxon>
        <taxon>Umbelopsis</taxon>
    </lineage>
</organism>
<keyword evidence="1" id="KW-0472">Membrane</keyword>
<dbReference type="Proteomes" id="UP000612746">
    <property type="component" value="Unassembled WGS sequence"/>
</dbReference>
<reference evidence="2" key="1">
    <citation type="submission" date="2020-12" db="EMBL/GenBank/DDBJ databases">
        <title>Metabolic potential, ecology and presence of endohyphal bacteria is reflected in genomic diversity of Mucoromycotina.</title>
        <authorList>
            <person name="Muszewska A."/>
            <person name="Okrasinska A."/>
            <person name="Steczkiewicz K."/>
            <person name="Drgas O."/>
            <person name="Orlowska M."/>
            <person name="Perlinska-Lenart U."/>
            <person name="Aleksandrzak-Piekarczyk T."/>
            <person name="Szatraj K."/>
            <person name="Zielenkiewicz U."/>
            <person name="Pilsyk S."/>
            <person name="Malc E."/>
            <person name="Mieczkowski P."/>
            <person name="Kruszewska J.S."/>
            <person name="Biernat P."/>
            <person name="Pawlowska J."/>
        </authorList>
    </citation>
    <scope>NUCLEOTIDE SEQUENCE</scope>
    <source>
        <strain evidence="2">WA0000051536</strain>
    </source>
</reference>
<feature type="transmembrane region" description="Helical" evidence="1">
    <location>
        <begin position="28"/>
        <end position="51"/>
    </location>
</feature>
<name>A0A8H7UPV2_9FUNG</name>
<dbReference type="AlphaFoldDB" id="A0A8H7UPV2"/>
<sequence length="118" mass="11987">MVSASISLSSSTGDVCVPIEIVEGLVNVAIAAGLFGFGFWLFFAGCLLTLFGASVGVGTGIDAVMSVAGIYGICHSGALSSVEGNNAWLRLPCGWPNGVDTAIEGCEDIEVCQKGKVL</sequence>
<keyword evidence="3" id="KW-1185">Reference proteome</keyword>
<dbReference type="EMBL" id="JAEPRA010000004">
    <property type="protein sequence ID" value="KAG2186609.1"/>
    <property type="molecule type" value="Genomic_DNA"/>
</dbReference>
<accession>A0A8H7UPV2</accession>
<comment type="caution">
    <text evidence="2">The sequence shown here is derived from an EMBL/GenBank/DDBJ whole genome shotgun (WGS) entry which is preliminary data.</text>
</comment>
<gene>
    <name evidence="2" type="ORF">INT44_002833</name>
</gene>
<evidence type="ECO:0000313" key="3">
    <source>
        <dbReference type="Proteomes" id="UP000612746"/>
    </source>
</evidence>
<evidence type="ECO:0000313" key="2">
    <source>
        <dbReference type="EMBL" id="KAG2186609.1"/>
    </source>
</evidence>
<evidence type="ECO:0000256" key="1">
    <source>
        <dbReference type="SAM" id="Phobius"/>
    </source>
</evidence>